<dbReference type="EC" id="3.1.2.4" evidence="2"/>
<reference evidence="5" key="1">
    <citation type="submission" date="2020-02" db="EMBL/GenBank/DDBJ databases">
        <authorList>
            <person name="Meier V. D."/>
        </authorList>
    </citation>
    <scope>NUCLEOTIDE SEQUENCE</scope>
    <source>
        <strain evidence="5">AVDCRST_MAG90</strain>
    </source>
</reference>
<dbReference type="GO" id="GO:0003860">
    <property type="term" value="F:3-hydroxyisobutyryl-CoA hydrolase activity"/>
    <property type="evidence" value="ECO:0007669"/>
    <property type="project" value="UniProtKB-EC"/>
</dbReference>
<dbReference type="GO" id="GO:0006574">
    <property type="term" value="P:L-valine catabolic process"/>
    <property type="evidence" value="ECO:0007669"/>
    <property type="project" value="TreeGrafter"/>
</dbReference>
<dbReference type="InterPro" id="IPR032259">
    <property type="entry name" value="HIBYL-CoA-H"/>
</dbReference>
<dbReference type="InterPro" id="IPR029045">
    <property type="entry name" value="ClpP/crotonase-like_dom_sf"/>
</dbReference>
<evidence type="ECO:0000259" key="4">
    <source>
        <dbReference type="Pfam" id="PF16113"/>
    </source>
</evidence>
<keyword evidence="3 5" id="KW-0378">Hydrolase</keyword>
<dbReference type="Gene3D" id="3.90.226.10">
    <property type="entry name" value="2-enoyl-CoA Hydratase, Chain A, domain 1"/>
    <property type="match status" value="1"/>
</dbReference>
<evidence type="ECO:0000256" key="1">
    <source>
        <dbReference type="ARBA" id="ARBA00001709"/>
    </source>
</evidence>
<dbReference type="GO" id="GO:0005829">
    <property type="term" value="C:cytosol"/>
    <property type="evidence" value="ECO:0007669"/>
    <property type="project" value="TreeGrafter"/>
</dbReference>
<sequence length="272" mass="28724">MTGEPEVLCERRGSAGLITLNRPKALNAITLGMVRTIRRALDAWAGDTAVALVIIVAAGDRAFSAGGDIRDLYDLGRAGRYDEALSFWREEYALNLRIKRYPKPYVALIDGLVMGGGVGVSLHGSHRIAGDRYRFAMPEVGIGFFPDVGATYALPRLPGRIGTYLGLTGARVGAADALGLGLATHRLPSAEQPHALEALIAGHPVDNVLPTDRAGQDGDAFEHRALIDGCFGQDTVFAILASLDQEAGKGSAFARETAAAMRSKSPTSLAIA</sequence>
<dbReference type="Pfam" id="PF16113">
    <property type="entry name" value="ECH_2"/>
    <property type="match status" value="1"/>
</dbReference>
<evidence type="ECO:0000256" key="3">
    <source>
        <dbReference type="ARBA" id="ARBA00022801"/>
    </source>
</evidence>
<evidence type="ECO:0000256" key="2">
    <source>
        <dbReference type="ARBA" id="ARBA00011915"/>
    </source>
</evidence>
<accession>A0A6J4KVZ1</accession>
<dbReference type="CDD" id="cd06558">
    <property type="entry name" value="crotonase-like"/>
    <property type="match status" value="1"/>
</dbReference>
<dbReference type="PANTHER" id="PTHR43176:SF3">
    <property type="entry name" value="3-HYDROXYISOBUTYRYL-COA HYDROLASE, MITOCHONDRIAL"/>
    <property type="match status" value="1"/>
</dbReference>
<dbReference type="NCBIfam" id="NF004127">
    <property type="entry name" value="PRK05617.1"/>
    <property type="match status" value="1"/>
</dbReference>
<protein>
    <recommendedName>
        <fullName evidence="2">3-hydroxyisobutyryl-CoA hydrolase</fullName>
        <ecNumber evidence="2">3.1.2.4</ecNumber>
    </recommendedName>
</protein>
<dbReference type="PANTHER" id="PTHR43176">
    <property type="entry name" value="3-HYDROXYISOBUTYRYL-COA HYDROLASE-RELATED"/>
    <property type="match status" value="1"/>
</dbReference>
<dbReference type="AlphaFoldDB" id="A0A6J4KVZ1"/>
<gene>
    <name evidence="5" type="ORF">AVDCRST_MAG90-798</name>
</gene>
<name>A0A6J4KVZ1_9HYPH</name>
<feature type="domain" description="Enoyl-CoA hydratase/isomerase" evidence="4">
    <location>
        <begin position="16"/>
        <end position="271"/>
    </location>
</feature>
<proteinExistence type="predicted"/>
<evidence type="ECO:0000313" key="5">
    <source>
        <dbReference type="EMBL" id="CAA9316985.1"/>
    </source>
</evidence>
<dbReference type="EMBL" id="CADCUC010000152">
    <property type="protein sequence ID" value="CAA9316985.1"/>
    <property type="molecule type" value="Genomic_DNA"/>
</dbReference>
<dbReference type="SUPFAM" id="SSF52096">
    <property type="entry name" value="ClpP/crotonase"/>
    <property type="match status" value="1"/>
</dbReference>
<dbReference type="InterPro" id="IPR045004">
    <property type="entry name" value="ECH_dom"/>
</dbReference>
<comment type="catalytic activity">
    <reaction evidence="1">
        <text>3-hydroxy-2-methylpropanoyl-CoA + H2O = 3-hydroxy-2-methylpropanoate + CoA + H(+)</text>
        <dbReference type="Rhea" id="RHEA:20888"/>
        <dbReference type="ChEBI" id="CHEBI:11805"/>
        <dbReference type="ChEBI" id="CHEBI:15377"/>
        <dbReference type="ChEBI" id="CHEBI:15378"/>
        <dbReference type="ChEBI" id="CHEBI:57287"/>
        <dbReference type="ChEBI" id="CHEBI:57340"/>
        <dbReference type="EC" id="3.1.2.4"/>
    </reaction>
</comment>
<organism evidence="5">
    <name type="scientific">uncultured Microvirga sp</name>
    <dbReference type="NCBI Taxonomy" id="412392"/>
    <lineage>
        <taxon>Bacteria</taxon>
        <taxon>Pseudomonadati</taxon>
        <taxon>Pseudomonadota</taxon>
        <taxon>Alphaproteobacteria</taxon>
        <taxon>Hyphomicrobiales</taxon>
        <taxon>Methylobacteriaceae</taxon>
        <taxon>Microvirga</taxon>
        <taxon>environmental samples</taxon>
    </lineage>
</organism>
<feature type="non-terminal residue" evidence="5">
    <location>
        <position position="272"/>
    </location>
</feature>